<organism evidence="2 3">
    <name type="scientific">Kroppenstedtia guangzhouensis</name>
    <dbReference type="NCBI Taxonomy" id="1274356"/>
    <lineage>
        <taxon>Bacteria</taxon>
        <taxon>Bacillati</taxon>
        <taxon>Bacillota</taxon>
        <taxon>Bacilli</taxon>
        <taxon>Bacillales</taxon>
        <taxon>Thermoactinomycetaceae</taxon>
        <taxon>Kroppenstedtia</taxon>
    </lineage>
</organism>
<gene>
    <name evidence="2" type="ORF">GCM10007416_18290</name>
</gene>
<keyword evidence="3" id="KW-1185">Reference proteome</keyword>
<dbReference type="Proteomes" id="UP000617979">
    <property type="component" value="Unassembled WGS sequence"/>
</dbReference>
<accession>A0ABQ1GK63</accession>
<reference evidence="3" key="1">
    <citation type="journal article" date="2019" name="Int. J. Syst. Evol. Microbiol.">
        <title>The Global Catalogue of Microorganisms (GCM) 10K type strain sequencing project: providing services to taxonomists for standard genome sequencing and annotation.</title>
        <authorList>
            <consortium name="The Broad Institute Genomics Platform"/>
            <consortium name="The Broad Institute Genome Sequencing Center for Infectious Disease"/>
            <person name="Wu L."/>
            <person name="Ma J."/>
        </authorList>
    </citation>
    <scope>NUCLEOTIDE SEQUENCE [LARGE SCALE GENOMIC DNA]</scope>
    <source>
        <strain evidence="3">CGMCC 1.12404</strain>
    </source>
</reference>
<evidence type="ECO:0000313" key="3">
    <source>
        <dbReference type="Proteomes" id="UP000617979"/>
    </source>
</evidence>
<dbReference type="EMBL" id="BMEX01000005">
    <property type="protein sequence ID" value="GGA45495.1"/>
    <property type="molecule type" value="Genomic_DNA"/>
</dbReference>
<sequence>MAGVEPETAIRGKVLLRDPPTEGMIRWNHLLFYRRHYHDTGDSVKKSIGTGKIPYYGGGRPKGEVQKTGL</sequence>
<name>A0ABQ1GK63_9BACL</name>
<evidence type="ECO:0000313" key="2">
    <source>
        <dbReference type="EMBL" id="GGA45495.1"/>
    </source>
</evidence>
<feature type="compositionally biased region" description="Basic and acidic residues" evidence="1">
    <location>
        <begin position="61"/>
        <end position="70"/>
    </location>
</feature>
<protein>
    <submittedName>
        <fullName evidence="2">Uncharacterized protein</fullName>
    </submittedName>
</protein>
<proteinExistence type="predicted"/>
<evidence type="ECO:0000256" key="1">
    <source>
        <dbReference type="SAM" id="MobiDB-lite"/>
    </source>
</evidence>
<comment type="caution">
    <text evidence="2">The sequence shown here is derived from an EMBL/GenBank/DDBJ whole genome shotgun (WGS) entry which is preliminary data.</text>
</comment>
<feature type="region of interest" description="Disordered" evidence="1">
    <location>
        <begin position="43"/>
        <end position="70"/>
    </location>
</feature>